<evidence type="ECO:0000313" key="1">
    <source>
        <dbReference type="EMBL" id="COW92157.1"/>
    </source>
</evidence>
<gene>
    <name evidence="1" type="ORF">ERS007720_03557</name>
</gene>
<reference evidence="1 2" key="1">
    <citation type="submission" date="2015-03" db="EMBL/GenBank/DDBJ databases">
        <authorList>
            <consortium name="Pathogen Informatics"/>
        </authorList>
    </citation>
    <scope>NUCLEOTIDE SEQUENCE [LARGE SCALE GENOMIC DNA]</scope>
    <source>
        <strain evidence="1 2">M09401471</strain>
    </source>
</reference>
<dbReference type="EMBL" id="CSAJ01000587">
    <property type="protein sequence ID" value="COW92157.1"/>
    <property type="molecule type" value="Genomic_DNA"/>
</dbReference>
<proteinExistence type="predicted"/>
<dbReference type="AlphaFoldDB" id="A0A655JH44"/>
<name>A0A655JH44_MYCTX</name>
<accession>A0A655JH44</accession>
<organism evidence="1 2">
    <name type="scientific">Mycobacterium tuberculosis</name>
    <dbReference type="NCBI Taxonomy" id="1773"/>
    <lineage>
        <taxon>Bacteria</taxon>
        <taxon>Bacillati</taxon>
        <taxon>Actinomycetota</taxon>
        <taxon>Actinomycetes</taxon>
        <taxon>Mycobacteriales</taxon>
        <taxon>Mycobacteriaceae</taxon>
        <taxon>Mycobacterium</taxon>
        <taxon>Mycobacterium tuberculosis complex</taxon>
    </lineage>
</organism>
<sequence length="92" mass="9948">MQVELLGDHVERRRSGGQQLAHDGAHRFHDPLAQRRDAAQVVDDHPVGDIVAVEGTAQVRGAHGETTNTFGEVRPAAEVLQVEGFGCEWVVG</sequence>
<dbReference type="Proteomes" id="UP000044938">
    <property type="component" value="Unassembled WGS sequence"/>
</dbReference>
<protein>
    <submittedName>
        <fullName evidence="1">Uncharacterized protein</fullName>
    </submittedName>
</protein>
<evidence type="ECO:0000313" key="2">
    <source>
        <dbReference type="Proteomes" id="UP000044938"/>
    </source>
</evidence>